<dbReference type="PANTHER" id="PTHR36919">
    <property type="entry name" value="BLR1215 PROTEIN"/>
    <property type="match status" value="1"/>
</dbReference>
<dbReference type="Gene3D" id="2.40.128.520">
    <property type="match status" value="1"/>
</dbReference>
<dbReference type="RefSeq" id="WP_067766815.1">
    <property type="nucleotide sequence ID" value="NZ_JBLZYA010000026.1"/>
</dbReference>
<feature type="domain" description="DUF2147" evidence="2">
    <location>
        <begin position="28"/>
        <end position="144"/>
    </location>
</feature>
<dbReference type="AlphaFoldDB" id="A0A1A7RAS5"/>
<dbReference type="OrthoDB" id="9814399at2"/>
<keyword evidence="1" id="KW-0732">Signal</keyword>
<dbReference type="EMBL" id="LZDS01000028">
    <property type="protein sequence ID" value="OBX27812.1"/>
    <property type="molecule type" value="Genomic_DNA"/>
</dbReference>
<name>A0A1A7RAS5_9GAMM</name>
<feature type="chain" id="PRO_5008360737" description="DUF2147 domain-containing protein" evidence="1">
    <location>
        <begin position="21"/>
        <end position="146"/>
    </location>
</feature>
<accession>A0A1A7RAS5</accession>
<dbReference type="Proteomes" id="UP000185753">
    <property type="component" value="Unassembled WGS sequence"/>
</dbReference>
<dbReference type="PANTHER" id="PTHR36919:SF3">
    <property type="entry name" value="BLL5882 PROTEIN"/>
    <property type="match status" value="1"/>
</dbReference>
<dbReference type="InterPro" id="IPR019223">
    <property type="entry name" value="DUF2147"/>
</dbReference>
<protein>
    <recommendedName>
        <fullName evidence="2">DUF2147 domain-containing protein</fullName>
    </recommendedName>
</protein>
<gene>
    <name evidence="3" type="ORF">A9J31_09045</name>
</gene>
<reference evidence="4" key="1">
    <citation type="submission" date="2016-06" db="EMBL/GenBank/DDBJ databases">
        <authorList>
            <person name="Radolfova-Krizova L."/>
            <person name="Nemec A."/>
        </authorList>
    </citation>
    <scope>NUCLEOTIDE SEQUENCE [LARGE SCALE GENOMIC DNA]</scope>
    <source>
        <strain evidence="4">ANC 4275</strain>
    </source>
</reference>
<dbReference type="Pfam" id="PF09917">
    <property type="entry name" value="DUF2147"/>
    <property type="match status" value="1"/>
</dbReference>
<proteinExistence type="predicted"/>
<comment type="caution">
    <text evidence="3">The sequence shown here is derived from an EMBL/GenBank/DDBJ whole genome shotgun (WGS) entry which is preliminary data.</text>
</comment>
<evidence type="ECO:0000313" key="4">
    <source>
        <dbReference type="Proteomes" id="UP000185753"/>
    </source>
</evidence>
<feature type="signal peptide" evidence="1">
    <location>
        <begin position="1"/>
        <end position="20"/>
    </location>
</feature>
<evidence type="ECO:0000313" key="3">
    <source>
        <dbReference type="EMBL" id="OBX27812.1"/>
    </source>
</evidence>
<evidence type="ECO:0000259" key="2">
    <source>
        <dbReference type="Pfam" id="PF09917"/>
    </source>
</evidence>
<evidence type="ECO:0000256" key="1">
    <source>
        <dbReference type="SAM" id="SignalP"/>
    </source>
</evidence>
<keyword evidence="4" id="KW-1185">Reference proteome</keyword>
<sequence length="146" mass="15676">MIKTTLSILGLSLVSTLALAADPLNGTKWKTIDDKTKQPLSVVQFTETSNGVLSAKIVDVFTPGEAQKCSKCVGKYQNKPLLGAQIIHGLKNTGKNTYDGGKITDPKNGKTYSFNAKMSNDGRTLNGRGYIGVSALGRSQTWIRVN</sequence>
<organism evidence="3 4">
    <name type="scientific">Acinetobacter gandensis</name>
    <dbReference type="NCBI Taxonomy" id="1443941"/>
    <lineage>
        <taxon>Bacteria</taxon>
        <taxon>Pseudomonadati</taxon>
        <taxon>Pseudomonadota</taxon>
        <taxon>Gammaproteobacteria</taxon>
        <taxon>Moraxellales</taxon>
        <taxon>Moraxellaceae</taxon>
        <taxon>Acinetobacter</taxon>
    </lineage>
</organism>